<dbReference type="EMBL" id="RZTZ01000005">
    <property type="protein sequence ID" value="RVT61385.1"/>
    <property type="molecule type" value="Genomic_DNA"/>
</dbReference>
<comment type="caution">
    <text evidence="1">The sequence shown here is derived from an EMBL/GenBank/DDBJ whole genome shotgun (WGS) entry which is preliminary data.</text>
</comment>
<evidence type="ECO:0000313" key="2">
    <source>
        <dbReference type="Proteomes" id="UP000288024"/>
    </source>
</evidence>
<accession>A0A3S3SJK9</accession>
<keyword evidence="2" id="KW-1185">Reference proteome</keyword>
<proteinExistence type="predicted"/>
<dbReference type="AlphaFoldDB" id="A0A3S3SJK9"/>
<sequence>MKNNKEIKLFDSKLFIANNKLLFGGNVVYDFEERYHNISSFGLENQIQVFNQLINSLNEVNLSNSTKAETILVFSQILRNLSKKNIKSSLLTIGDSLFSTTYARLISLFGSEHQLYEVIHTKNLAEKPPENMTSLFVNEDFNMEFLAENYFSLILINFDSVNNQIETVFAESIRIIGKYGNIIGYGSDLQQLERISGYLSDDIDIYKLDSHRYVININISSDTSVKNGVTEQIFDFIELRNREIFSFLQFIMSQRPNSKNNEWYRVIDQAIDNMAQIETIISENHMFFDNKDLVFHTNEVKNALLDFKYEAFLNRKHYDFFQSNLYDCYNDWVEMFSIESKNFTGANL</sequence>
<name>A0A3S3SJK9_9BACI</name>
<evidence type="ECO:0000313" key="1">
    <source>
        <dbReference type="EMBL" id="RVT61385.1"/>
    </source>
</evidence>
<gene>
    <name evidence="1" type="ORF">EM808_14075</name>
</gene>
<protein>
    <submittedName>
        <fullName evidence="1">Uncharacterized protein</fullName>
    </submittedName>
</protein>
<dbReference type="RefSeq" id="WP_127738841.1">
    <property type="nucleotide sequence ID" value="NZ_RZTZ01000005.1"/>
</dbReference>
<dbReference type="Proteomes" id="UP000288024">
    <property type="component" value="Unassembled WGS sequence"/>
</dbReference>
<organism evidence="1 2">
    <name type="scientific">Niallia taxi</name>
    <dbReference type="NCBI Taxonomy" id="2499688"/>
    <lineage>
        <taxon>Bacteria</taxon>
        <taxon>Bacillati</taxon>
        <taxon>Bacillota</taxon>
        <taxon>Bacilli</taxon>
        <taxon>Bacillales</taxon>
        <taxon>Bacillaceae</taxon>
        <taxon>Niallia</taxon>
    </lineage>
</organism>
<reference evidence="1 2" key="1">
    <citation type="submission" date="2019-01" db="EMBL/GenBank/DDBJ databases">
        <title>Bacillus sp. M5HDSG1-1, whole genome shotgun sequence.</title>
        <authorList>
            <person name="Tuo L."/>
        </authorList>
    </citation>
    <scope>NUCLEOTIDE SEQUENCE [LARGE SCALE GENOMIC DNA]</scope>
    <source>
        <strain evidence="1 2">M5HDSG1-1</strain>
    </source>
</reference>